<dbReference type="SUPFAM" id="SSF55797">
    <property type="entry name" value="PR-1-like"/>
    <property type="match status" value="1"/>
</dbReference>
<organism evidence="3">
    <name type="scientific">Caenorhabditis brenneri</name>
    <name type="common">Nematode worm</name>
    <dbReference type="NCBI Taxonomy" id="135651"/>
    <lineage>
        <taxon>Eukaryota</taxon>
        <taxon>Metazoa</taxon>
        <taxon>Ecdysozoa</taxon>
        <taxon>Nematoda</taxon>
        <taxon>Chromadorea</taxon>
        <taxon>Rhabditida</taxon>
        <taxon>Rhabditina</taxon>
        <taxon>Rhabditomorpha</taxon>
        <taxon>Rhabditoidea</taxon>
        <taxon>Rhabditidae</taxon>
        <taxon>Peloderinae</taxon>
        <taxon>Caenorhabditis</taxon>
    </lineage>
</organism>
<sequence>MIRNNGSRDINTDFKSIETVQSPLFTSTSSSNSAEEDSQQTNNKVGISELIPLFLRDICRVPNSVELRVSYNAPTVKTTYYYTITWDEKDDKEETYRELLEQQLTDGSVKSPNTLPTPNNSTSLRTYRDLPPVSAICDGPCKKEFPSNFLSTIGRCGHYLCAACYGIVKNSDGTNGCSSAHCNWRGNNRKEAKKYFEKEVCQKQRIRAREMKSREIDVKSASSASSSSKTASLKSGPTTPTTTGTSEETDCSFQVPPSPSVDSSMCSSSKPSKFKLVYPSEEELISVKLYILEPTSSKSKKSAQYLTHVTEYEVLSNIKVDKLITALLLQKYESLPRKNTGVLYHVELQPNWSRRARQVPASAYTSAALYEFSQIADHIIFLVDFGGFVTDGSVNKVSVFQAATLSKEKQEDILKSVNGFRNKYATKEKITDMNALIYNPGLESEAHQYSTCDNYKLLKNTSLFFPSGPETIDEFFEVSAAQKEFQKLKKKFGFDHVLNPTFRSIGCALFEKTCPETVMYTTEDFYKMITVETRGICFLSEKVYCPDGIEEHGLCKIIPKSESSVSDRTLDLFLLILLILSLI</sequence>
<feature type="compositionally biased region" description="Low complexity" evidence="1">
    <location>
        <begin position="260"/>
        <end position="270"/>
    </location>
</feature>
<evidence type="ECO:0008006" key="4">
    <source>
        <dbReference type="Google" id="ProtNLM"/>
    </source>
</evidence>
<dbReference type="FunCoup" id="G0MR61">
    <property type="interactions" value="172"/>
</dbReference>
<dbReference type="eggNOG" id="ENOG502SXA4">
    <property type="taxonomic scope" value="Eukaryota"/>
</dbReference>
<dbReference type="STRING" id="135651.G0MR61"/>
<evidence type="ECO:0000313" key="2">
    <source>
        <dbReference type="EMBL" id="EGT42082.1"/>
    </source>
</evidence>
<evidence type="ECO:0000256" key="1">
    <source>
        <dbReference type="SAM" id="MobiDB-lite"/>
    </source>
</evidence>
<feature type="region of interest" description="Disordered" evidence="1">
    <location>
        <begin position="103"/>
        <end position="125"/>
    </location>
</feature>
<feature type="region of interest" description="Disordered" evidence="1">
    <location>
        <begin position="212"/>
        <end position="270"/>
    </location>
</feature>
<reference evidence="3" key="1">
    <citation type="submission" date="2011-07" db="EMBL/GenBank/DDBJ databases">
        <authorList>
            <consortium name="Caenorhabditis brenneri Sequencing and Analysis Consortium"/>
            <person name="Wilson R.K."/>
        </authorList>
    </citation>
    <scope>NUCLEOTIDE SEQUENCE [LARGE SCALE GENOMIC DNA]</scope>
    <source>
        <strain evidence="3">PB2801</strain>
    </source>
</reference>
<dbReference type="Proteomes" id="UP000008068">
    <property type="component" value="Unassembled WGS sequence"/>
</dbReference>
<dbReference type="InParanoid" id="G0MR61"/>
<dbReference type="OMA" id="YTITWDE"/>
<dbReference type="PANTHER" id="PTHR31430">
    <property type="entry name" value="PROTEIN CBG22332-RELATED"/>
    <property type="match status" value="1"/>
</dbReference>
<dbReference type="PANTHER" id="PTHR31430:SF1">
    <property type="entry name" value="RING-TYPE DOMAIN-CONTAINING PROTEIN"/>
    <property type="match status" value="1"/>
</dbReference>
<keyword evidence="3" id="KW-1185">Reference proteome</keyword>
<evidence type="ECO:0000313" key="3">
    <source>
        <dbReference type="Proteomes" id="UP000008068"/>
    </source>
</evidence>
<feature type="region of interest" description="Disordered" evidence="1">
    <location>
        <begin position="21"/>
        <end position="43"/>
    </location>
</feature>
<dbReference type="EMBL" id="GL379808">
    <property type="protein sequence ID" value="EGT42082.1"/>
    <property type="molecule type" value="Genomic_DNA"/>
</dbReference>
<dbReference type="InterPro" id="IPR035940">
    <property type="entry name" value="CAP_sf"/>
</dbReference>
<gene>
    <name evidence="2" type="ORF">CAEBREN_15747</name>
</gene>
<proteinExistence type="predicted"/>
<dbReference type="HOGENOM" id="CLU_033191_0_0_1"/>
<protein>
    <recommendedName>
        <fullName evidence="4">RING-type domain-containing protein</fullName>
    </recommendedName>
</protein>
<dbReference type="Gene3D" id="3.40.33.10">
    <property type="entry name" value="CAP"/>
    <property type="match status" value="1"/>
</dbReference>
<dbReference type="AlphaFoldDB" id="G0MR61"/>
<accession>G0MR61</accession>
<feature type="compositionally biased region" description="Low complexity" evidence="1">
    <location>
        <begin position="219"/>
        <end position="246"/>
    </location>
</feature>
<dbReference type="OrthoDB" id="5831839at2759"/>
<name>G0MR61_CAEBE</name>